<dbReference type="RefSeq" id="WP_073446281.1">
    <property type="nucleotide sequence ID" value="NZ_FRBK01000011.1"/>
</dbReference>
<reference evidence="2" key="1">
    <citation type="submission" date="2016-11" db="EMBL/GenBank/DDBJ databases">
        <authorList>
            <person name="Jaros S."/>
            <person name="Januszkiewicz K."/>
            <person name="Wedrychowicz H."/>
        </authorList>
    </citation>
    <scope>NUCLEOTIDE SEQUENCE [LARGE SCALE GENOMIC DNA]</scope>
    <source>
        <strain evidence="2">CGMCC 4.3555</strain>
    </source>
</reference>
<evidence type="ECO:0000313" key="1">
    <source>
        <dbReference type="EMBL" id="SHM51978.1"/>
    </source>
</evidence>
<dbReference type="EMBL" id="FRBK01000011">
    <property type="protein sequence ID" value="SHM51978.1"/>
    <property type="molecule type" value="Genomic_DNA"/>
</dbReference>
<proteinExistence type="predicted"/>
<dbReference type="Proteomes" id="UP000184388">
    <property type="component" value="Unassembled WGS sequence"/>
</dbReference>
<gene>
    <name evidence="1" type="ORF">SAMN05216268_111284</name>
</gene>
<comment type="caution">
    <text evidence="1">The sequence shown here is derived from an EMBL/GenBank/DDBJ whole genome shotgun (WGS) entry which is preliminary data.</text>
</comment>
<name>A0A9X8QVW8_9ACTN</name>
<sequence>MQLGDTLAQEALIAGSKTAATTDARGAIRLAVTLPDGAVQHFERPPDGSCADWRAADLEAPGSGFAFDEPVTEQWGHALTIVAHNSLT</sequence>
<organism evidence="1 2">
    <name type="scientific">Streptomyces yunnanensis</name>
    <dbReference type="NCBI Taxonomy" id="156453"/>
    <lineage>
        <taxon>Bacteria</taxon>
        <taxon>Bacillati</taxon>
        <taxon>Actinomycetota</taxon>
        <taxon>Actinomycetes</taxon>
        <taxon>Kitasatosporales</taxon>
        <taxon>Streptomycetaceae</taxon>
        <taxon>Streptomyces</taxon>
    </lineage>
</organism>
<evidence type="ECO:0000313" key="2">
    <source>
        <dbReference type="Proteomes" id="UP000184388"/>
    </source>
</evidence>
<accession>A0A9X8QVW8</accession>
<dbReference type="AlphaFoldDB" id="A0A9X8QVW8"/>
<protein>
    <submittedName>
        <fullName evidence="1">Uncharacterized protein</fullName>
    </submittedName>
</protein>